<protein>
    <submittedName>
        <fullName evidence="1">DCC1-like thiol-disulfide oxidoreductase family protein</fullName>
    </submittedName>
</protein>
<accession>A0ABT3FKK5</accession>
<comment type="caution">
    <text evidence="1">The sequence shown here is derived from an EMBL/GenBank/DDBJ whole genome shotgun (WGS) entry which is preliminary data.</text>
</comment>
<proteinExistence type="predicted"/>
<dbReference type="InterPro" id="IPR052927">
    <property type="entry name" value="DCC_oxidoreductase"/>
</dbReference>
<dbReference type="EMBL" id="JAPDDS010000002">
    <property type="protein sequence ID" value="MCW1884109.1"/>
    <property type="molecule type" value="Genomic_DNA"/>
</dbReference>
<dbReference type="PANTHER" id="PTHR33639:SF2">
    <property type="entry name" value="DUF393 DOMAIN-CONTAINING PROTEIN"/>
    <property type="match status" value="1"/>
</dbReference>
<sequence>MSSGTDDFLVVAFDGDCLMCSRSIRFLAEHDPGKRFRFVTLQSPRGRSMEERSGTGALNTALVEVDGTVLSRSDGILRCLREMGWHWRILALLARVIPRSLRDAAYDFIAARRLKWFGKGDACAMPSDALRERLL</sequence>
<keyword evidence="2" id="KW-1185">Reference proteome</keyword>
<reference evidence="1 2" key="1">
    <citation type="submission" date="2022-10" db="EMBL/GenBank/DDBJ databases">
        <title>Luteolibacter flavescens strain MCCC 1K03193, whole genome shotgun sequencing project.</title>
        <authorList>
            <person name="Zhao G."/>
            <person name="Shen L."/>
        </authorList>
    </citation>
    <scope>NUCLEOTIDE SEQUENCE [LARGE SCALE GENOMIC DNA]</scope>
    <source>
        <strain evidence="1 2">MCCC 1K03193</strain>
    </source>
</reference>
<dbReference type="PANTHER" id="PTHR33639">
    <property type="entry name" value="THIOL-DISULFIDE OXIDOREDUCTASE DCC"/>
    <property type="match status" value="1"/>
</dbReference>
<dbReference type="Pfam" id="PF04134">
    <property type="entry name" value="DCC1-like"/>
    <property type="match status" value="1"/>
</dbReference>
<gene>
    <name evidence="1" type="ORF">OKA04_05165</name>
</gene>
<evidence type="ECO:0000313" key="1">
    <source>
        <dbReference type="EMBL" id="MCW1884109.1"/>
    </source>
</evidence>
<name>A0ABT3FKK5_9BACT</name>
<dbReference type="InterPro" id="IPR007263">
    <property type="entry name" value="DCC1-like"/>
</dbReference>
<evidence type="ECO:0000313" key="2">
    <source>
        <dbReference type="Proteomes" id="UP001207930"/>
    </source>
</evidence>
<dbReference type="RefSeq" id="WP_264500069.1">
    <property type="nucleotide sequence ID" value="NZ_JAPDDS010000002.1"/>
</dbReference>
<dbReference type="Proteomes" id="UP001207930">
    <property type="component" value="Unassembled WGS sequence"/>
</dbReference>
<organism evidence="1 2">
    <name type="scientific">Luteolibacter flavescens</name>
    <dbReference type="NCBI Taxonomy" id="1859460"/>
    <lineage>
        <taxon>Bacteria</taxon>
        <taxon>Pseudomonadati</taxon>
        <taxon>Verrucomicrobiota</taxon>
        <taxon>Verrucomicrobiia</taxon>
        <taxon>Verrucomicrobiales</taxon>
        <taxon>Verrucomicrobiaceae</taxon>
        <taxon>Luteolibacter</taxon>
    </lineage>
</organism>